<dbReference type="AlphaFoldDB" id="A0A842ITF4"/>
<protein>
    <submittedName>
        <fullName evidence="1">Glyoxalase</fullName>
    </submittedName>
</protein>
<dbReference type="Proteomes" id="UP000533900">
    <property type="component" value="Unassembled WGS sequence"/>
</dbReference>
<gene>
    <name evidence="1" type="ORF">H7F21_08015</name>
</gene>
<sequence length="138" mass="16159">MTTRTKDLQNIRPTIASAKVYDSMSFEEAFQNKTLRPIIKMQHDLFVAVFNNYIGKRKNVFYDLSVQKQLAYIDNAIHKDMKFRNSIKGMIIGQFTVEEYKLYIQNSSALNKRMMNIVKERLISSIQLFTKPEILKAV</sequence>
<dbReference type="EMBL" id="JACLCP010000002">
    <property type="protein sequence ID" value="MBC2845033.1"/>
    <property type="molecule type" value="Genomic_DNA"/>
</dbReference>
<accession>A0A842ITF4</accession>
<organism evidence="1 2">
    <name type="scientific">Winogradskyella flava</name>
    <dbReference type="NCBI Taxonomy" id="1884876"/>
    <lineage>
        <taxon>Bacteria</taxon>
        <taxon>Pseudomonadati</taxon>
        <taxon>Bacteroidota</taxon>
        <taxon>Flavobacteriia</taxon>
        <taxon>Flavobacteriales</taxon>
        <taxon>Flavobacteriaceae</taxon>
        <taxon>Winogradskyella</taxon>
    </lineage>
</organism>
<name>A0A842ITF4_9FLAO</name>
<evidence type="ECO:0000313" key="1">
    <source>
        <dbReference type="EMBL" id="MBC2845033.1"/>
    </source>
</evidence>
<evidence type="ECO:0000313" key="2">
    <source>
        <dbReference type="Proteomes" id="UP000533900"/>
    </source>
</evidence>
<dbReference type="RefSeq" id="WP_185788752.1">
    <property type="nucleotide sequence ID" value="NZ_JACLCP010000002.1"/>
</dbReference>
<keyword evidence="2" id="KW-1185">Reference proteome</keyword>
<proteinExistence type="predicted"/>
<comment type="caution">
    <text evidence="1">The sequence shown here is derived from an EMBL/GenBank/DDBJ whole genome shotgun (WGS) entry which is preliminary data.</text>
</comment>
<reference evidence="1" key="1">
    <citation type="submission" date="2020-08" db="EMBL/GenBank/DDBJ databases">
        <title>Winogradskyella ouciana sp. nov., isolated from the hadal seawater of the Mariana Trench.</title>
        <authorList>
            <person name="He X."/>
        </authorList>
    </citation>
    <scope>NUCLEOTIDE SEQUENCE [LARGE SCALE GENOMIC DNA]</scope>
    <source>
        <strain evidence="1">KCTC 52348</strain>
    </source>
</reference>